<protein>
    <submittedName>
        <fullName evidence="2">Min8 protein</fullName>
    </submittedName>
</protein>
<keyword evidence="3" id="KW-1185">Reference proteome</keyword>
<sequence>MIPTRALMNAAKQSSGTKIPVELTPLVLAVCVALSSGCFFTYKKLTTDDTLRLTENSNQSALKDALAKEQ</sequence>
<keyword evidence="1" id="KW-0472">Membrane</keyword>
<name>A0AAV5RTW3_MAUHU</name>
<reference evidence="2 3" key="1">
    <citation type="journal article" date="2023" name="Elife">
        <title>Identification of key yeast species and microbe-microbe interactions impacting larval growth of Drosophila in the wild.</title>
        <authorList>
            <person name="Mure A."/>
            <person name="Sugiura Y."/>
            <person name="Maeda R."/>
            <person name="Honda K."/>
            <person name="Sakurai N."/>
            <person name="Takahashi Y."/>
            <person name="Watada M."/>
            <person name="Katoh T."/>
            <person name="Gotoh A."/>
            <person name="Gotoh Y."/>
            <person name="Taniguchi I."/>
            <person name="Nakamura K."/>
            <person name="Hayashi T."/>
            <person name="Katayama T."/>
            <person name="Uemura T."/>
            <person name="Hattori Y."/>
        </authorList>
    </citation>
    <scope>NUCLEOTIDE SEQUENCE [LARGE SCALE GENOMIC DNA]</scope>
    <source>
        <strain evidence="2 3">KH-74</strain>
    </source>
</reference>
<proteinExistence type="predicted"/>
<evidence type="ECO:0000256" key="1">
    <source>
        <dbReference type="SAM" id="Phobius"/>
    </source>
</evidence>
<comment type="caution">
    <text evidence="2">The sequence shown here is derived from an EMBL/GenBank/DDBJ whole genome shotgun (WGS) entry which is preliminary data.</text>
</comment>
<dbReference type="AlphaFoldDB" id="A0AAV5RTW3"/>
<gene>
    <name evidence="2" type="ORF">DAKH74_012220</name>
</gene>
<evidence type="ECO:0000313" key="2">
    <source>
        <dbReference type="EMBL" id="GMM54606.1"/>
    </source>
</evidence>
<evidence type="ECO:0000313" key="3">
    <source>
        <dbReference type="Proteomes" id="UP001377567"/>
    </source>
</evidence>
<dbReference type="EMBL" id="BTGD01000003">
    <property type="protein sequence ID" value="GMM54606.1"/>
    <property type="molecule type" value="Genomic_DNA"/>
</dbReference>
<keyword evidence="1" id="KW-0812">Transmembrane</keyword>
<keyword evidence="1" id="KW-1133">Transmembrane helix</keyword>
<dbReference type="Pfam" id="PF06522">
    <property type="entry name" value="B12D"/>
    <property type="match status" value="1"/>
</dbReference>
<accession>A0AAV5RTW3</accession>
<feature type="transmembrane region" description="Helical" evidence="1">
    <location>
        <begin position="23"/>
        <end position="42"/>
    </location>
</feature>
<dbReference type="InterPro" id="IPR010530">
    <property type="entry name" value="B12D"/>
</dbReference>
<organism evidence="2 3">
    <name type="scientific">Maudiozyma humilis</name>
    <name type="common">Sour dough yeast</name>
    <name type="synonym">Kazachstania humilis</name>
    <dbReference type="NCBI Taxonomy" id="51915"/>
    <lineage>
        <taxon>Eukaryota</taxon>
        <taxon>Fungi</taxon>
        <taxon>Dikarya</taxon>
        <taxon>Ascomycota</taxon>
        <taxon>Saccharomycotina</taxon>
        <taxon>Saccharomycetes</taxon>
        <taxon>Saccharomycetales</taxon>
        <taxon>Saccharomycetaceae</taxon>
        <taxon>Maudiozyma</taxon>
    </lineage>
</organism>
<dbReference type="Proteomes" id="UP001377567">
    <property type="component" value="Unassembled WGS sequence"/>
</dbReference>